<dbReference type="KEGG" id="soa:G3M56_003870"/>
<evidence type="ECO:0000256" key="1">
    <source>
        <dbReference type="SAM" id="Phobius"/>
    </source>
</evidence>
<evidence type="ECO:0000313" key="2">
    <source>
        <dbReference type="EMBL" id="QQL45735.1"/>
    </source>
</evidence>
<feature type="transmembrane region" description="Helical" evidence="1">
    <location>
        <begin position="6"/>
        <end position="26"/>
    </location>
</feature>
<name>A0A6B3LGF6_9BACT</name>
<protein>
    <submittedName>
        <fullName evidence="2">NERD domain-containing protein</fullName>
    </submittedName>
</protein>
<evidence type="ECO:0000313" key="3">
    <source>
        <dbReference type="Proteomes" id="UP000475117"/>
    </source>
</evidence>
<dbReference type="Proteomes" id="UP000475117">
    <property type="component" value="Chromosome"/>
</dbReference>
<keyword evidence="1" id="KW-0472">Membrane</keyword>
<dbReference type="RefSeq" id="WP_164365455.1">
    <property type="nucleotide sequence ID" value="NZ_CP066776.1"/>
</dbReference>
<gene>
    <name evidence="2" type="ORF">G3M56_003870</name>
</gene>
<sequence length="285" mass="32798">MFPILAKYFAILLFIAIPTAAVIIVFRTMRDRRARRTMFPKGRDERIAKPPGWSLRERVDELREKLDFWIMLIVAIPVTIGMLHLYNQIPFILALAFIFLLSLVATLRMVPLVIKIRNHRLGLFGEEIVGGILARLWGNGCAVFHDLQTTKIGNIDHVVVGPTGVYVIETKCRRRKREQEGHRVVFDRTKLESTSFSDSHGLEQAERNAHWLSEQLTKLTAEPVACKAVLTLPGWFVSERKLGPVRVLHPKQIERYITSQPASLSQEQQQRISNWLEERCQLEVE</sequence>
<keyword evidence="3" id="KW-1185">Reference proteome</keyword>
<accession>A0A6B3LGF6</accession>
<proteinExistence type="predicted"/>
<dbReference type="EMBL" id="CP066776">
    <property type="protein sequence ID" value="QQL45735.1"/>
    <property type="molecule type" value="Genomic_DNA"/>
</dbReference>
<dbReference type="InterPro" id="IPR011528">
    <property type="entry name" value="NERD"/>
</dbReference>
<keyword evidence="1" id="KW-1133">Transmembrane helix</keyword>
<dbReference type="PROSITE" id="PS50965">
    <property type="entry name" value="NERD"/>
    <property type="match status" value="1"/>
</dbReference>
<dbReference type="Pfam" id="PF08378">
    <property type="entry name" value="NERD"/>
    <property type="match status" value="1"/>
</dbReference>
<keyword evidence="1" id="KW-0812">Transmembrane</keyword>
<reference evidence="2 3" key="1">
    <citation type="submission" date="2020-12" db="EMBL/GenBank/DDBJ databases">
        <title>Sulforoseuscoccus oceanibium gen. nov., sp. nov., a representative of the phylum Verrucomicrobia with special cytoplasmic membrane, and proposal of Sulforoseuscoccusaceae fam. nov.</title>
        <authorList>
            <person name="Xi F."/>
        </authorList>
    </citation>
    <scope>NUCLEOTIDE SEQUENCE [LARGE SCALE GENOMIC DNA]</scope>
    <source>
        <strain evidence="2 3">T37</strain>
    </source>
</reference>
<organism evidence="2 3">
    <name type="scientific">Sulfuriroseicoccus oceanibius</name>
    <dbReference type="NCBI Taxonomy" id="2707525"/>
    <lineage>
        <taxon>Bacteria</taxon>
        <taxon>Pseudomonadati</taxon>
        <taxon>Verrucomicrobiota</taxon>
        <taxon>Verrucomicrobiia</taxon>
        <taxon>Verrucomicrobiales</taxon>
        <taxon>Verrucomicrobiaceae</taxon>
        <taxon>Sulfuriroseicoccus</taxon>
    </lineage>
</organism>
<feature type="transmembrane region" description="Helical" evidence="1">
    <location>
        <begin position="92"/>
        <end position="114"/>
    </location>
</feature>
<feature type="transmembrane region" description="Helical" evidence="1">
    <location>
        <begin position="66"/>
        <end position="86"/>
    </location>
</feature>
<dbReference type="AlphaFoldDB" id="A0A6B3LGF6"/>